<reference evidence="2" key="1">
    <citation type="journal article" date="2023" name="G3 (Bethesda)">
        <title>Genome assembly and association tests identify interacting loci associated with vigor, precocity, and sex in interspecific pistachio rootstocks.</title>
        <authorList>
            <person name="Palmer W."/>
            <person name="Jacygrad E."/>
            <person name="Sagayaradj S."/>
            <person name="Cavanaugh K."/>
            <person name="Han R."/>
            <person name="Bertier L."/>
            <person name="Beede B."/>
            <person name="Kafkas S."/>
            <person name="Golino D."/>
            <person name="Preece J."/>
            <person name="Michelmore R."/>
        </authorList>
    </citation>
    <scope>NUCLEOTIDE SEQUENCE [LARGE SCALE GENOMIC DNA]</scope>
</reference>
<comment type="caution">
    <text evidence="1">The sequence shown here is derived from an EMBL/GenBank/DDBJ whole genome shotgun (WGS) entry which is preliminary data.</text>
</comment>
<organism evidence="1 2">
    <name type="scientific">Pistacia atlantica</name>
    <dbReference type="NCBI Taxonomy" id="434234"/>
    <lineage>
        <taxon>Eukaryota</taxon>
        <taxon>Viridiplantae</taxon>
        <taxon>Streptophyta</taxon>
        <taxon>Embryophyta</taxon>
        <taxon>Tracheophyta</taxon>
        <taxon>Spermatophyta</taxon>
        <taxon>Magnoliopsida</taxon>
        <taxon>eudicotyledons</taxon>
        <taxon>Gunneridae</taxon>
        <taxon>Pentapetalae</taxon>
        <taxon>rosids</taxon>
        <taxon>malvids</taxon>
        <taxon>Sapindales</taxon>
        <taxon>Anacardiaceae</taxon>
        <taxon>Pistacia</taxon>
    </lineage>
</organism>
<proteinExistence type="predicted"/>
<dbReference type="Proteomes" id="UP001164250">
    <property type="component" value="Chromosome 13"/>
</dbReference>
<name>A0ACC0ZZV7_9ROSI</name>
<evidence type="ECO:0000313" key="1">
    <source>
        <dbReference type="EMBL" id="KAJ0080297.1"/>
    </source>
</evidence>
<protein>
    <submittedName>
        <fullName evidence="1">Uncharacterized protein</fullName>
    </submittedName>
</protein>
<keyword evidence="2" id="KW-1185">Reference proteome</keyword>
<accession>A0ACC0ZZV7</accession>
<sequence length="419" mass="46647">MKPHSLIFFFFFMYLFYQPSDCQQKYPNNTLKNCTHTPSKSDLSKGYLCNGPENTACQSFLTFHSHPPYNSPSRIARLLGSEDSSITLINGFSSNEKSLPPGTLVIVPVLCSCFGSVYHHKAAYTIRKNNTYFSLANDTFQGLTTCQALMSQNYYDPTRLVPDSELMAPLRCACPSRNQTAEGVSSLLTYMVEKGNTSASIGNRFGVDEDSILEGNMLLKNSTIYPFTPLLIPLKWKSCKKSPKYFYCYCPNGFLADGTQQGLNCKPDSKKFPVKLVTLLAKENRLLEVLDTRVAEEAEEEEIQAIAELAMRCLRLKGKKRPTMKEVAMELEGLRKSQRCIEISQEPQPLRNDDQNAYVHSAEESGQESPLALKLENSLWTSKRTIRASPPPSLGKEPKLRSDLQGVVLTLGGPGTGGS</sequence>
<evidence type="ECO:0000313" key="2">
    <source>
        <dbReference type="Proteomes" id="UP001164250"/>
    </source>
</evidence>
<dbReference type="EMBL" id="CM047909">
    <property type="protein sequence ID" value="KAJ0080297.1"/>
    <property type="molecule type" value="Genomic_DNA"/>
</dbReference>
<gene>
    <name evidence="1" type="ORF">Patl1_24365</name>
</gene>